<keyword evidence="2" id="KW-1185">Reference proteome</keyword>
<protein>
    <submittedName>
        <fullName evidence="1">Uncharacterized protein</fullName>
    </submittedName>
</protein>
<sequence length="79" mass="8693">MLESGCANSYSQFAQLGSADDSKRQVAAAFTHFTLETGHFCYVEEINGASKNNCDETNTQYLCNPSKGYYGRGPIQLDQ</sequence>
<comment type="caution">
    <text evidence="1">The sequence shown here is derived from an EMBL/GenBank/DDBJ whole genome shotgun (WGS) entry which is preliminary data.</text>
</comment>
<gene>
    <name evidence="1" type="ORF">L6164_033213</name>
</gene>
<evidence type="ECO:0000313" key="2">
    <source>
        <dbReference type="Proteomes" id="UP000828941"/>
    </source>
</evidence>
<organism evidence="1 2">
    <name type="scientific">Bauhinia variegata</name>
    <name type="common">Purple orchid tree</name>
    <name type="synonym">Phanera variegata</name>
    <dbReference type="NCBI Taxonomy" id="167791"/>
    <lineage>
        <taxon>Eukaryota</taxon>
        <taxon>Viridiplantae</taxon>
        <taxon>Streptophyta</taxon>
        <taxon>Embryophyta</taxon>
        <taxon>Tracheophyta</taxon>
        <taxon>Spermatophyta</taxon>
        <taxon>Magnoliopsida</taxon>
        <taxon>eudicotyledons</taxon>
        <taxon>Gunneridae</taxon>
        <taxon>Pentapetalae</taxon>
        <taxon>rosids</taxon>
        <taxon>fabids</taxon>
        <taxon>Fabales</taxon>
        <taxon>Fabaceae</taxon>
        <taxon>Cercidoideae</taxon>
        <taxon>Cercideae</taxon>
        <taxon>Bauhiniinae</taxon>
        <taxon>Bauhinia</taxon>
    </lineage>
</organism>
<reference evidence="1 2" key="1">
    <citation type="journal article" date="2022" name="DNA Res.">
        <title>Chromosomal-level genome assembly of the orchid tree Bauhinia variegata (Leguminosae; Cercidoideae) supports the allotetraploid origin hypothesis of Bauhinia.</title>
        <authorList>
            <person name="Zhong Y."/>
            <person name="Chen Y."/>
            <person name="Zheng D."/>
            <person name="Pang J."/>
            <person name="Liu Y."/>
            <person name="Luo S."/>
            <person name="Meng S."/>
            <person name="Qian L."/>
            <person name="Wei D."/>
            <person name="Dai S."/>
            <person name="Zhou R."/>
        </authorList>
    </citation>
    <scope>NUCLEOTIDE SEQUENCE [LARGE SCALE GENOMIC DNA]</scope>
    <source>
        <strain evidence="1">BV-YZ2020</strain>
    </source>
</reference>
<accession>A0ACB9KR99</accession>
<name>A0ACB9KR99_BAUVA</name>
<proteinExistence type="predicted"/>
<dbReference type="Proteomes" id="UP000828941">
    <property type="component" value="Chromosome 13"/>
</dbReference>
<dbReference type="EMBL" id="CM039438">
    <property type="protein sequence ID" value="KAI4299787.1"/>
    <property type="molecule type" value="Genomic_DNA"/>
</dbReference>
<evidence type="ECO:0000313" key="1">
    <source>
        <dbReference type="EMBL" id="KAI4299787.1"/>
    </source>
</evidence>